<dbReference type="GO" id="GO:0046872">
    <property type="term" value="F:metal ion binding"/>
    <property type="evidence" value="ECO:0007669"/>
    <property type="project" value="UniProtKB-KW"/>
</dbReference>
<keyword evidence="5" id="KW-0819">tRNA processing</keyword>
<evidence type="ECO:0000256" key="6">
    <source>
        <dbReference type="ARBA" id="ARBA00022723"/>
    </source>
</evidence>
<evidence type="ECO:0000256" key="3">
    <source>
        <dbReference type="ARBA" id="ARBA00019010"/>
    </source>
</evidence>
<name>A0AAP6JFW4_9GAMM</name>
<proteinExistence type="inferred from homology"/>
<reference evidence="11 12" key="1">
    <citation type="submission" date="2023-12" db="EMBL/GenBank/DDBJ databases">
        <title>Whole-genome sequencing of halo(alkali)philic microorganisms from hypersaline lakes.</title>
        <authorList>
            <person name="Sorokin D.Y."/>
            <person name="Merkel A.Y."/>
            <person name="Messina E."/>
            <person name="Yakimov M."/>
        </authorList>
    </citation>
    <scope>NUCLEOTIDE SEQUENCE [LARGE SCALE GENOMIC DNA]</scope>
    <source>
        <strain evidence="11 12">AB-CW1</strain>
    </source>
</reference>
<evidence type="ECO:0000256" key="8">
    <source>
        <dbReference type="ARBA" id="ARBA00022840"/>
    </source>
</evidence>
<sequence length="169" mass="18349">MSELELHLPREEGTQALGAALAELLPPGEGLVIYLSGQLGAGKTSLCRAFLRALGESGPVRSPTYTLMEPYEPAGRRVWHMDLYRLADPEELEFIGIRDMDASDLVLLVEWPERGRGLLPEADCEIALEHAQAGRLATLKALGPRGASLLAGLPSRLRDEADIALDKPQ</sequence>
<keyword evidence="12" id="KW-1185">Reference proteome</keyword>
<dbReference type="PANTHER" id="PTHR33540:SF2">
    <property type="entry name" value="TRNA THREONYLCARBAMOYLADENOSINE BIOSYNTHESIS PROTEIN TSAE"/>
    <property type="match status" value="1"/>
</dbReference>
<dbReference type="RefSeq" id="WP_346052403.1">
    <property type="nucleotide sequence ID" value="NZ_JAYGII010000025.1"/>
</dbReference>
<dbReference type="InterPro" id="IPR027417">
    <property type="entry name" value="P-loop_NTPase"/>
</dbReference>
<evidence type="ECO:0000256" key="10">
    <source>
        <dbReference type="ARBA" id="ARBA00032441"/>
    </source>
</evidence>
<evidence type="ECO:0000256" key="7">
    <source>
        <dbReference type="ARBA" id="ARBA00022741"/>
    </source>
</evidence>
<dbReference type="InterPro" id="IPR003442">
    <property type="entry name" value="T6A_TsaE"/>
</dbReference>
<evidence type="ECO:0000313" key="12">
    <source>
        <dbReference type="Proteomes" id="UP001302316"/>
    </source>
</evidence>
<dbReference type="PANTHER" id="PTHR33540">
    <property type="entry name" value="TRNA THREONYLCARBAMOYLADENOSINE BIOSYNTHESIS PROTEIN TSAE"/>
    <property type="match status" value="1"/>
</dbReference>
<keyword evidence="8" id="KW-0067">ATP-binding</keyword>
<dbReference type="GO" id="GO:0002949">
    <property type="term" value="P:tRNA threonylcarbamoyladenosine modification"/>
    <property type="evidence" value="ECO:0007669"/>
    <property type="project" value="InterPro"/>
</dbReference>
<dbReference type="GO" id="GO:0005524">
    <property type="term" value="F:ATP binding"/>
    <property type="evidence" value="ECO:0007669"/>
    <property type="project" value="UniProtKB-KW"/>
</dbReference>
<evidence type="ECO:0000256" key="9">
    <source>
        <dbReference type="ARBA" id="ARBA00022842"/>
    </source>
</evidence>
<evidence type="ECO:0000313" key="11">
    <source>
        <dbReference type="EMBL" id="MEA5446255.1"/>
    </source>
</evidence>
<dbReference type="Gene3D" id="3.40.50.300">
    <property type="entry name" value="P-loop containing nucleotide triphosphate hydrolases"/>
    <property type="match status" value="1"/>
</dbReference>
<organism evidence="11 12">
    <name type="scientific">Natronospira elongata</name>
    <dbReference type="NCBI Taxonomy" id="3110268"/>
    <lineage>
        <taxon>Bacteria</taxon>
        <taxon>Pseudomonadati</taxon>
        <taxon>Pseudomonadota</taxon>
        <taxon>Gammaproteobacteria</taxon>
        <taxon>Natronospirales</taxon>
        <taxon>Natronospiraceae</taxon>
        <taxon>Natronospira</taxon>
    </lineage>
</organism>
<comment type="similarity">
    <text evidence="2">Belongs to the TsaE family.</text>
</comment>
<accession>A0AAP6JFW4</accession>
<dbReference type="SUPFAM" id="SSF52540">
    <property type="entry name" value="P-loop containing nucleoside triphosphate hydrolases"/>
    <property type="match status" value="1"/>
</dbReference>
<comment type="subcellular location">
    <subcellularLocation>
        <location evidence="1">Cytoplasm</location>
    </subcellularLocation>
</comment>
<evidence type="ECO:0000256" key="2">
    <source>
        <dbReference type="ARBA" id="ARBA00007599"/>
    </source>
</evidence>
<dbReference type="AlphaFoldDB" id="A0AAP6JFW4"/>
<gene>
    <name evidence="11" type="primary">tsaE</name>
    <name evidence="11" type="ORF">VCB98_10535</name>
</gene>
<keyword evidence="6" id="KW-0479">Metal-binding</keyword>
<keyword evidence="7" id="KW-0547">Nucleotide-binding</keyword>
<evidence type="ECO:0000256" key="5">
    <source>
        <dbReference type="ARBA" id="ARBA00022694"/>
    </source>
</evidence>
<dbReference type="Proteomes" id="UP001302316">
    <property type="component" value="Unassembled WGS sequence"/>
</dbReference>
<evidence type="ECO:0000256" key="1">
    <source>
        <dbReference type="ARBA" id="ARBA00004496"/>
    </source>
</evidence>
<dbReference type="EMBL" id="JAYGII010000025">
    <property type="protein sequence ID" value="MEA5446255.1"/>
    <property type="molecule type" value="Genomic_DNA"/>
</dbReference>
<keyword evidence="4" id="KW-0963">Cytoplasm</keyword>
<dbReference type="Pfam" id="PF02367">
    <property type="entry name" value="TsaE"/>
    <property type="match status" value="1"/>
</dbReference>
<evidence type="ECO:0000256" key="4">
    <source>
        <dbReference type="ARBA" id="ARBA00022490"/>
    </source>
</evidence>
<dbReference type="NCBIfam" id="TIGR00150">
    <property type="entry name" value="T6A_YjeE"/>
    <property type="match status" value="1"/>
</dbReference>
<dbReference type="GO" id="GO:0005737">
    <property type="term" value="C:cytoplasm"/>
    <property type="evidence" value="ECO:0007669"/>
    <property type="project" value="UniProtKB-SubCell"/>
</dbReference>
<comment type="caution">
    <text evidence="11">The sequence shown here is derived from an EMBL/GenBank/DDBJ whole genome shotgun (WGS) entry which is preliminary data.</text>
</comment>
<keyword evidence="9" id="KW-0460">Magnesium</keyword>
<protein>
    <recommendedName>
        <fullName evidence="3">tRNA threonylcarbamoyladenosine biosynthesis protein TsaE</fullName>
    </recommendedName>
    <alternativeName>
        <fullName evidence="10">t(6)A37 threonylcarbamoyladenosine biosynthesis protein TsaE</fullName>
    </alternativeName>
</protein>